<dbReference type="Proteomes" id="UP000647587">
    <property type="component" value="Unassembled WGS sequence"/>
</dbReference>
<accession>A0ABQ2F0H6</accession>
<dbReference type="EMBL" id="BMPP01000019">
    <property type="protein sequence ID" value="GGK38792.1"/>
    <property type="molecule type" value="Genomic_DNA"/>
</dbReference>
<protein>
    <submittedName>
        <fullName evidence="1">Uncharacterized protein</fullName>
    </submittedName>
</protein>
<evidence type="ECO:0000313" key="1">
    <source>
        <dbReference type="EMBL" id="GGK38792.1"/>
    </source>
</evidence>
<sequence>MDAAFRNGNHDFSCGVFNATLTGLSGGNTMTSELRGNSSVTIWLGRFVVMTLPALRQAGLHELEMQAMDA</sequence>
<keyword evidence="2" id="KW-1185">Reference proteome</keyword>
<organism evidence="1 2">
    <name type="scientific">Deinococcus malanensis</name>
    <dbReference type="NCBI Taxonomy" id="1706855"/>
    <lineage>
        <taxon>Bacteria</taxon>
        <taxon>Thermotogati</taxon>
        <taxon>Deinococcota</taxon>
        <taxon>Deinococci</taxon>
        <taxon>Deinococcales</taxon>
        <taxon>Deinococcaceae</taxon>
        <taxon>Deinococcus</taxon>
    </lineage>
</organism>
<gene>
    <name evidence="1" type="ORF">GCM10008955_35670</name>
</gene>
<reference evidence="2" key="1">
    <citation type="journal article" date="2019" name="Int. J. Syst. Evol. Microbiol.">
        <title>The Global Catalogue of Microorganisms (GCM) 10K type strain sequencing project: providing services to taxonomists for standard genome sequencing and annotation.</title>
        <authorList>
            <consortium name="The Broad Institute Genomics Platform"/>
            <consortium name="The Broad Institute Genome Sequencing Center for Infectious Disease"/>
            <person name="Wu L."/>
            <person name="Ma J."/>
        </authorList>
    </citation>
    <scope>NUCLEOTIDE SEQUENCE [LARGE SCALE GENOMIC DNA]</scope>
    <source>
        <strain evidence="2">JCM 30331</strain>
    </source>
</reference>
<name>A0ABQ2F0H6_9DEIO</name>
<evidence type="ECO:0000313" key="2">
    <source>
        <dbReference type="Proteomes" id="UP000647587"/>
    </source>
</evidence>
<comment type="caution">
    <text evidence="1">The sequence shown here is derived from an EMBL/GenBank/DDBJ whole genome shotgun (WGS) entry which is preliminary data.</text>
</comment>
<proteinExistence type="predicted"/>